<gene>
    <name evidence="2" type="ORF">H9820_03980</name>
</gene>
<feature type="transmembrane region" description="Helical" evidence="1">
    <location>
        <begin position="46"/>
        <end position="69"/>
    </location>
</feature>
<name>A0A9D1ZLS3_9LACO</name>
<dbReference type="AlphaFoldDB" id="A0A9D1ZLS3"/>
<reference evidence="2" key="1">
    <citation type="journal article" date="2021" name="PeerJ">
        <title>Extensive microbial diversity within the chicken gut microbiome revealed by metagenomics and culture.</title>
        <authorList>
            <person name="Gilroy R."/>
            <person name="Ravi A."/>
            <person name="Getino M."/>
            <person name="Pursley I."/>
            <person name="Horton D.L."/>
            <person name="Alikhan N.F."/>
            <person name="Baker D."/>
            <person name="Gharbi K."/>
            <person name="Hall N."/>
            <person name="Watson M."/>
            <person name="Adriaenssens E.M."/>
            <person name="Foster-Nyarko E."/>
            <person name="Jarju S."/>
            <person name="Secka A."/>
            <person name="Antonio M."/>
            <person name="Oren A."/>
            <person name="Chaudhuri R.R."/>
            <person name="La Ragione R."/>
            <person name="Hildebrand F."/>
            <person name="Pallen M.J."/>
        </authorList>
    </citation>
    <scope>NUCLEOTIDE SEQUENCE</scope>
    <source>
        <strain evidence="2">3204</strain>
    </source>
</reference>
<evidence type="ECO:0000256" key="1">
    <source>
        <dbReference type="SAM" id="Phobius"/>
    </source>
</evidence>
<dbReference type="Proteomes" id="UP000824013">
    <property type="component" value="Unassembled WGS sequence"/>
</dbReference>
<keyword evidence="1" id="KW-1133">Transmembrane helix</keyword>
<evidence type="ECO:0000313" key="2">
    <source>
        <dbReference type="EMBL" id="HIY92090.1"/>
    </source>
</evidence>
<keyword evidence="1" id="KW-0472">Membrane</keyword>
<reference evidence="2" key="2">
    <citation type="submission" date="2021-04" db="EMBL/GenBank/DDBJ databases">
        <authorList>
            <person name="Gilroy R."/>
        </authorList>
    </citation>
    <scope>NUCLEOTIDE SEQUENCE</scope>
    <source>
        <strain evidence="2">3204</strain>
    </source>
</reference>
<accession>A0A9D1ZLS3</accession>
<evidence type="ECO:0000313" key="3">
    <source>
        <dbReference type="Proteomes" id="UP000824013"/>
    </source>
</evidence>
<proteinExistence type="predicted"/>
<sequence>MKLMNGIKKVSKGIKYLYQDMWYDGMKDSLTAMSEGKDKTFNLFKLIVNFVGCAIFTAATIYIIGSLILKLLW</sequence>
<protein>
    <submittedName>
        <fullName evidence="2">Uncharacterized protein</fullName>
    </submittedName>
</protein>
<organism evidence="2 3">
    <name type="scientific">Candidatus Companilactobacillus pullicola</name>
    <dbReference type="NCBI Taxonomy" id="2838523"/>
    <lineage>
        <taxon>Bacteria</taxon>
        <taxon>Bacillati</taxon>
        <taxon>Bacillota</taxon>
        <taxon>Bacilli</taxon>
        <taxon>Lactobacillales</taxon>
        <taxon>Lactobacillaceae</taxon>
        <taxon>Companilactobacillus</taxon>
    </lineage>
</organism>
<keyword evidence="1" id="KW-0812">Transmembrane</keyword>
<comment type="caution">
    <text evidence="2">The sequence shown here is derived from an EMBL/GenBank/DDBJ whole genome shotgun (WGS) entry which is preliminary data.</text>
</comment>
<dbReference type="EMBL" id="DXCM01000025">
    <property type="protein sequence ID" value="HIY92090.1"/>
    <property type="molecule type" value="Genomic_DNA"/>
</dbReference>